<evidence type="ECO:0000256" key="10">
    <source>
        <dbReference type="ARBA" id="ARBA00022723"/>
    </source>
</evidence>
<dbReference type="CDD" id="cd07182">
    <property type="entry name" value="RNase_HII_bacteria_HII_like"/>
    <property type="match status" value="1"/>
</dbReference>
<comment type="similarity">
    <text evidence="5 14 16">Belongs to the RNase HII family.</text>
</comment>
<evidence type="ECO:0000256" key="11">
    <source>
        <dbReference type="ARBA" id="ARBA00022759"/>
    </source>
</evidence>
<keyword evidence="10 14" id="KW-0479">Metal-binding</keyword>
<keyword evidence="9 14" id="KW-0540">Nuclease</keyword>
<dbReference type="KEGG" id="ebm:SG0102_10240"/>
<dbReference type="GO" id="GO:0030145">
    <property type="term" value="F:manganese ion binding"/>
    <property type="evidence" value="ECO:0007669"/>
    <property type="project" value="UniProtKB-UniRule"/>
</dbReference>
<dbReference type="GO" id="GO:0006298">
    <property type="term" value="P:mismatch repair"/>
    <property type="evidence" value="ECO:0007669"/>
    <property type="project" value="TreeGrafter"/>
</dbReference>
<dbReference type="Proteomes" id="UP000268059">
    <property type="component" value="Chromosome"/>
</dbReference>
<dbReference type="OrthoDB" id="9803420at2"/>
<keyword evidence="12 14" id="KW-0378">Hydrolase</keyword>
<comment type="cofactor">
    <cofactor evidence="14 15">
        <name>Mn(2+)</name>
        <dbReference type="ChEBI" id="CHEBI:29035"/>
    </cofactor>
    <cofactor evidence="14 15">
        <name>Mg(2+)</name>
        <dbReference type="ChEBI" id="CHEBI:18420"/>
    </cofactor>
    <text evidence="14 15">Manganese or magnesium. Binds 1 divalent metal ion per monomer in the absence of substrate. May bind a second metal ion after substrate binding.</text>
</comment>
<comment type="function">
    <text evidence="3 14 16">Endonuclease that specifically degrades the RNA of RNA-DNA hybrids.</text>
</comment>
<dbReference type="PROSITE" id="PS51975">
    <property type="entry name" value="RNASE_H_2"/>
    <property type="match status" value="1"/>
</dbReference>
<proteinExistence type="inferred from homology"/>
<dbReference type="GO" id="GO:0043137">
    <property type="term" value="P:DNA replication, removal of RNA primer"/>
    <property type="evidence" value="ECO:0007669"/>
    <property type="project" value="TreeGrafter"/>
</dbReference>
<feature type="domain" description="RNase H type-2" evidence="17">
    <location>
        <begin position="17"/>
        <end position="205"/>
    </location>
</feature>
<evidence type="ECO:0000256" key="16">
    <source>
        <dbReference type="RuleBase" id="RU003515"/>
    </source>
</evidence>
<dbReference type="HAMAP" id="MF_00052_B">
    <property type="entry name" value="RNase_HII_B"/>
    <property type="match status" value="1"/>
</dbReference>
<dbReference type="PANTHER" id="PTHR10954">
    <property type="entry name" value="RIBONUCLEASE H2 SUBUNIT A"/>
    <property type="match status" value="1"/>
</dbReference>
<protein>
    <recommendedName>
        <fullName evidence="7 14">Ribonuclease HII</fullName>
        <shortName evidence="14">RNase HII</shortName>
        <ecNumber evidence="6 14">3.1.26.4</ecNumber>
    </recommendedName>
</protein>
<comment type="catalytic activity">
    <reaction evidence="1 14 15 16">
        <text>Endonucleolytic cleavage to 5'-phosphomonoester.</text>
        <dbReference type="EC" id="3.1.26.4"/>
    </reaction>
</comment>
<keyword evidence="8 14" id="KW-0963">Cytoplasm</keyword>
<dbReference type="InterPro" id="IPR001352">
    <property type="entry name" value="RNase_HII/HIII"/>
</dbReference>
<dbReference type="EC" id="3.1.26.4" evidence="6 14"/>
<name>A0A3G9J4T5_9FIRM</name>
<evidence type="ECO:0000256" key="7">
    <source>
        <dbReference type="ARBA" id="ARBA00019179"/>
    </source>
</evidence>
<dbReference type="Pfam" id="PF01351">
    <property type="entry name" value="RNase_HII"/>
    <property type="match status" value="1"/>
</dbReference>
<accession>A0A3G9J4T5</accession>
<dbReference type="GO" id="GO:0004523">
    <property type="term" value="F:RNA-DNA hybrid ribonuclease activity"/>
    <property type="evidence" value="ECO:0007669"/>
    <property type="project" value="UniProtKB-UniRule"/>
</dbReference>
<evidence type="ECO:0000256" key="1">
    <source>
        <dbReference type="ARBA" id="ARBA00000077"/>
    </source>
</evidence>
<evidence type="ECO:0000259" key="17">
    <source>
        <dbReference type="PROSITE" id="PS51975"/>
    </source>
</evidence>
<evidence type="ECO:0000256" key="2">
    <source>
        <dbReference type="ARBA" id="ARBA00001946"/>
    </source>
</evidence>
<dbReference type="NCBIfam" id="NF000594">
    <property type="entry name" value="PRK00015.1-1"/>
    <property type="match status" value="1"/>
</dbReference>
<dbReference type="GO" id="GO:0003723">
    <property type="term" value="F:RNA binding"/>
    <property type="evidence" value="ECO:0007669"/>
    <property type="project" value="UniProtKB-UniRule"/>
</dbReference>
<evidence type="ECO:0000313" key="19">
    <source>
        <dbReference type="Proteomes" id="UP000268059"/>
    </source>
</evidence>
<keyword evidence="13 14" id="KW-0464">Manganese</keyword>
<dbReference type="InterPro" id="IPR024567">
    <property type="entry name" value="RNase_HII/HIII_dom"/>
</dbReference>
<feature type="binding site" evidence="14 15">
    <location>
        <position position="23"/>
    </location>
    <ligand>
        <name>a divalent metal cation</name>
        <dbReference type="ChEBI" id="CHEBI:60240"/>
    </ligand>
</feature>
<gene>
    <name evidence="14 18" type="primary">rnhB</name>
    <name evidence="18" type="ORF">SG0102_10240</name>
</gene>
<evidence type="ECO:0000256" key="9">
    <source>
        <dbReference type="ARBA" id="ARBA00022722"/>
    </source>
</evidence>
<keyword evidence="19" id="KW-1185">Reference proteome</keyword>
<evidence type="ECO:0000256" key="3">
    <source>
        <dbReference type="ARBA" id="ARBA00004065"/>
    </source>
</evidence>
<dbReference type="NCBIfam" id="NF000595">
    <property type="entry name" value="PRK00015.1-3"/>
    <property type="match status" value="1"/>
</dbReference>
<dbReference type="GO" id="GO:0032299">
    <property type="term" value="C:ribonuclease H2 complex"/>
    <property type="evidence" value="ECO:0007669"/>
    <property type="project" value="TreeGrafter"/>
</dbReference>
<dbReference type="EMBL" id="AP019309">
    <property type="protein sequence ID" value="BBH26090.1"/>
    <property type="molecule type" value="Genomic_DNA"/>
</dbReference>
<dbReference type="InterPro" id="IPR022898">
    <property type="entry name" value="RNase_HII"/>
</dbReference>
<dbReference type="RefSeq" id="WP_125118997.1">
    <property type="nucleotide sequence ID" value="NZ_AP019309.1"/>
</dbReference>
<evidence type="ECO:0000256" key="13">
    <source>
        <dbReference type="ARBA" id="ARBA00023211"/>
    </source>
</evidence>
<evidence type="ECO:0000256" key="6">
    <source>
        <dbReference type="ARBA" id="ARBA00012180"/>
    </source>
</evidence>
<feature type="binding site" evidence="14 15">
    <location>
        <position position="115"/>
    </location>
    <ligand>
        <name>a divalent metal cation</name>
        <dbReference type="ChEBI" id="CHEBI:60240"/>
    </ligand>
</feature>
<evidence type="ECO:0000256" key="5">
    <source>
        <dbReference type="ARBA" id="ARBA00007383"/>
    </source>
</evidence>
<dbReference type="SUPFAM" id="SSF53098">
    <property type="entry name" value="Ribonuclease H-like"/>
    <property type="match status" value="1"/>
</dbReference>
<dbReference type="PANTHER" id="PTHR10954:SF18">
    <property type="entry name" value="RIBONUCLEASE HII"/>
    <property type="match status" value="1"/>
</dbReference>
<dbReference type="AlphaFoldDB" id="A0A3G9J4T5"/>
<evidence type="ECO:0000256" key="4">
    <source>
        <dbReference type="ARBA" id="ARBA00004496"/>
    </source>
</evidence>
<dbReference type="GO" id="GO:0005737">
    <property type="term" value="C:cytoplasm"/>
    <property type="evidence" value="ECO:0007669"/>
    <property type="project" value="UniProtKB-SubCell"/>
</dbReference>
<organism evidence="18 19">
    <name type="scientific">Intestinibaculum porci</name>
    <dbReference type="NCBI Taxonomy" id="2487118"/>
    <lineage>
        <taxon>Bacteria</taxon>
        <taxon>Bacillati</taxon>
        <taxon>Bacillota</taxon>
        <taxon>Erysipelotrichia</taxon>
        <taxon>Erysipelotrichales</taxon>
        <taxon>Erysipelotrichaceae</taxon>
        <taxon>Intestinibaculum</taxon>
    </lineage>
</organism>
<comment type="cofactor">
    <cofactor evidence="2">
        <name>Mg(2+)</name>
        <dbReference type="ChEBI" id="CHEBI:18420"/>
    </cofactor>
</comment>
<evidence type="ECO:0000256" key="8">
    <source>
        <dbReference type="ARBA" id="ARBA00022490"/>
    </source>
</evidence>
<comment type="subcellular location">
    <subcellularLocation>
        <location evidence="4 14">Cytoplasm</location>
    </subcellularLocation>
</comment>
<dbReference type="InterPro" id="IPR012337">
    <property type="entry name" value="RNaseH-like_sf"/>
</dbReference>
<evidence type="ECO:0000256" key="14">
    <source>
        <dbReference type="HAMAP-Rule" id="MF_00052"/>
    </source>
</evidence>
<evidence type="ECO:0000313" key="18">
    <source>
        <dbReference type="EMBL" id="BBH26090.1"/>
    </source>
</evidence>
<sequence>MCERLAYEQAAYEAGYQKIIGLDEAGRGPMAGPLVVAGVIFPQGYYDERINDSKKLTAKKREALYNIIIENALAYHIEVISVEEVDELNVYRASQTGMIRCVEKINIKPDYALTDAMPLKDVIPHDAIVKGDAKSLSIGAASILAKVTRDHIMIDYAKQYPEYGFEKHKGYPTKAHKEALEKYGVTPIHRKSFAPVKDVLNKQKQMSLFDL</sequence>
<dbReference type="InterPro" id="IPR036397">
    <property type="entry name" value="RNaseH_sf"/>
</dbReference>
<evidence type="ECO:0000256" key="15">
    <source>
        <dbReference type="PROSITE-ProRule" id="PRU01319"/>
    </source>
</evidence>
<keyword evidence="11 14" id="KW-0255">Endonuclease</keyword>
<reference evidence="18 19" key="1">
    <citation type="submission" date="2018-11" db="EMBL/GenBank/DDBJ databases">
        <title>Novel Erysipelotrichaceae bacterium isolated from small intestine of a swine.</title>
        <authorList>
            <person name="Kim J.S."/>
            <person name="Choe H."/>
            <person name="Lee Y.R."/>
            <person name="Kim K.M."/>
            <person name="Park D.S."/>
        </authorList>
    </citation>
    <scope>NUCLEOTIDE SEQUENCE [LARGE SCALE GENOMIC DNA]</scope>
    <source>
        <strain evidence="18 19">SG0102</strain>
    </source>
</reference>
<dbReference type="FunCoup" id="A0A3G9J4T5">
    <property type="interactions" value="387"/>
</dbReference>
<dbReference type="Gene3D" id="3.30.420.10">
    <property type="entry name" value="Ribonuclease H-like superfamily/Ribonuclease H"/>
    <property type="match status" value="1"/>
</dbReference>
<evidence type="ECO:0000256" key="12">
    <source>
        <dbReference type="ARBA" id="ARBA00022801"/>
    </source>
</evidence>
<feature type="binding site" evidence="14 15">
    <location>
        <position position="24"/>
    </location>
    <ligand>
        <name>a divalent metal cation</name>
        <dbReference type="ChEBI" id="CHEBI:60240"/>
    </ligand>
</feature>
<dbReference type="FunFam" id="3.30.420.10:FF:000006">
    <property type="entry name" value="Ribonuclease HII"/>
    <property type="match status" value="1"/>
</dbReference>
<dbReference type="InParanoid" id="A0A3G9J4T5"/>